<accession>A0A7R9KVI4</accession>
<keyword evidence="7" id="KW-1185">Reference proteome</keyword>
<dbReference type="FunFam" id="2.60.40.770:FF:000001">
    <property type="entry name" value="NPC intracellular cholesterol transporter 2"/>
    <property type="match status" value="1"/>
</dbReference>
<feature type="domain" description="MD-2-related lipid-recognition" evidence="5">
    <location>
        <begin position="20"/>
        <end position="142"/>
    </location>
</feature>
<dbReference type="GO" id="GO:0005576">
    <property type="term" value="C:extracellular region"/>
    <property type="evidence" value="ECO:0007669"/>
    <property type="project" value="UniProtKB-SubCell"/>
</dbReference>
<dbReference type="OrthoDB" id="6489092at2759"/>
<evidence type="ECO:0000256" key="4">
    <source>
        <dbReference type="SAM" id="SignalP"/>
    </source>
</evidence>
<dbReference type="InterPro" id="IPR003172">
    <property type="entry name" value="ML_dom"/>
</dbReference>
<evidence type="ECO:0000313" key="7">
    <source>
        <dbReference type="Proteomes" id="UP000759131"/>
    </source>
</evidence>
<feature type="signal peptide" evidence="4">
    <location>
        <begin position="1"/>
        <end position="16"/>
    </location>
</feature>
<reference evidence="6" key="1">
    <citation type="submission" date="2020-11" db="EMBL/GenBank/DDBJ databases">
        <authorList>
            <person name="Tran Van P."/>
        </authorList>
    </citation>
    <scope>NUCLEOTIDE SEQUENCE</scope>
</reference>
<dbReference type="EMBL" id="CAJPIZ010007351">
    <property type="protein sequence ID" value="CAG2110252.1"/>
    <property type="molecule type" value="Genomic_DNA"/>
</dbReference>
<dbReference type="Gene3D" id="2.60.40.770">
    <property type="match status" value="1"/>
</dbReference>
<evidence type="ECO:0000256" key="2">
    <source>
        <dbReference type="ARBA" id="ARBA00006370"/>
    </source>
</evidence>
<dbReference type="EMBL" id="OC861926">
    <property type="protein sequence ID" value="CAD7629822.1"/>
    <property type="molecule type" value="Genomic_DNA"/>
</dbReference>
<gene>
    <name evidence="6" type="ORF">OSB1V03_LOCUS10237</name>
</gene>
<feature type="non-terminal residue" evidence="6">
    <location>
        <position position="1"/>
    </location>
</feature>
<sequence length="269" mass="29014">MLIPLYLTLYIATVTAGIPFKDCGQSELRSVEVSGCTTSPCTLHKGNEITININYTASADTIHTTWELHAIVGGLERDLSRLIPKFDSDGCHDTLCPIRKGETKMFTTKLIIPVSTPTPIEGDIIARLLGDKVTVFCGTVHVFGATPTPDPVFGATTVDPDVNPALALYSNPCYMEISADVQSCVKNATGIDLVNMDVTSSDEKECCVIGVLYDCANKIGPINGEAMACTRVVVPEFDETNLTTFGVPDVMRRCCALSVLYDCNDNYGK</sequence>
<dbReference type="AlphaFoldDB" id="A0A7R9KVI4"/>
<organism evidence="6">
    <name type="scientific">Medioppia subpectinata</name>
    <dbReference type="NCBI Taxonomy" id="1979941"/>
    <lineage>
        <taxon>Eukaryota</taxon>
        <taxon>Metazoa</taxon>
        <taxon>Ecdysozoa</taxon>
        <taxon>Arthropoda</taxon>
        <taxon>Chelicerata</taxon>
        <taxon>Arachnida</taxon>
        <taxon>Acari</taxon>
        <taxon>Acariformes</taxon>
        <taxon>Sarcoptiformes</taxon>
        <taxon>Oribatida</taxon>
        <taxon>Brachypylina</taxon>
        <taxon>Oppioidea</taxon>
        <taxon>Oppiidae</taxon>
        <taxon>Medioppia</taxon>
    </lineage>
</organism>
<name>A0A7R9KVI4_9ACAR</name>
<dbReference type="Proteomes" id="UP000759131">
    <property type="component" value="Unassembled WGS sequence"/>
</dbReference>
<evidence type="ECO:0000256" key="3">
    <source>
        <dbReference type="ARBA" id="ARBA00022525"/>
    </source>
</evidence>
<dbReference type="InterPro" id="IPR014756">
    <property type="entry name" value="Ig_E-set"/>
</dbReference>
<dbReference type="SUPFAM" id="SSF81296">
    <property type="entry name" value="E set domains"/>
    <property type="match status" value="1"/>
</dbReference>
<keyword evidence="4" id="KW-0732">Signal</keyword>
<evidence type="ECO:0000313" key="6">
    <source>
        <dbReference type="EMBL" id="CAD7629822.1"/>
    </source>
</evidence>
<feature type="chain" id="PRO_5035679986" description="MD-2-related lipid-recognition domain-containing protein" evidence="4">
    <location>
        <begin position="17"/>
        <end position="269"/>
    </location>
</feature>
<dbReference type="SMART" id="SM00737">
    <property type="entry name" value="ML"/>
    <property type="match status" value="1"/>
</dbReference>
<keyword evidence="3" id="KW-0964">Secreted</keyword>
<comment type="subcellular location">
    <subcellularLocation>
        <location evidence="1">Secreted</location>
    </subcellularLocation>
</comment>
<comment type="similarity">
    <text evidence="2">Belongs to the NPC2 family.</text>
</comment>
<dbReference type="Pfam" id="PF02221">
    <property type="entry name" value="E1_DerP2_DerF2"/>
    <property type="match status" value="1"/>
</dbReference>
<evidence type="ECO:0000256" key="1">
    <source>
        <dbReference type="ARBA" id="ARBA00004613"/>
    </source>
</evidence>
<proteinExistence type="inferred from homology"/>
<protein>
    <recommendedName>
        <fullName evidence="5">MD-2-related lipid-recognition domain-containing protein</fullName>
    </recommendedName>
</protein>
<evidence type="ECO:0000259" key="5">
    <source>
        <dbReference type="SMART" id="SM00737"/>
    </source>
</evidence>